<dbReference type="PANTHER" id="PTHR23148">
    <property type="entry name" value="SERINE/ARGININE REGULATED NUCLEAR MATRIX PROTEIN"/>
    <property type="match status" value="1"/>
</dbReference>
<evidence type="ECO:0000313" key="8">
    <source>
        <dbReference type="EMBL" id="ODV95271.1"/>
    </source>
</evidence>
<dbReference type="GO" id="GO:0048024">
    <property type="term" value="P:regulation of mRNA splicing, via spliceosome"/>
    <property type="evidence" value="ECO:0007669"/>
    <property type="project" value="TreeGrafter"/>
</dbReference>
<keyword evidence="9" id="KW-1185">Reference proteome</keyword>
<feature type="compositionally biased region" description="Basic and acidic residues" evidence="6">
    <location>
        <begin position="159"/>
        <end position="192"/>
    </location>
</feature>
<keyword evidence="4" id="KW-0747">Spliceosome</keyword>
<organism evidence="8 9">
    <name type="scientific">Pachysolen tannophilus NRRL Y-2460</name>
    <dbReference type="NCBI Taxonomy" id="669874"/>
    <lineage>
        <taxon>Eukaryota</taxon>
        <taxon>Fungi</taxon>
        <taxon>Dikarya</taxon>
        <taxon>Ascomycota</taxon>
        <taxon>Saccharomycotina</taxon>
        <taxon>Pichiomycetes</taxon>
        <taxon>Pachysolenaceae</taxon>
        <taxon>Pachysolen</taxon>
    </lineage>
</organism>
<gene>
    <name evidence="8" type="ORF">PACTADRAFT_50016</name>
</gene>
<evidence type="ECO:0000256" key="1">
    <source>
        <dbReference type="ARBA" id="ARBA00005544"/>
    </source>
</evidence>
<dbReference type="STRING" id="669874.A0A1E4TU51"/>
<feature type="compositionally biased region" description="Basic residues" evidence="6">
    <location>
        <begin position="203"/>
        <end position="214"/>
    </location>
</feature>
<sequence>MAYKGFSTNEDIINEKLQKELNDVKFPKRFDVKISMNKVNLDIIMKWVDTRINELIPGGDEILVQFIENLLTTTQDPKKIYLQIKSFLEEDALKFVKQLWDLLISAQDDPDGIPSELLEMRKKEILQAQIEEEERSRIQRRQIRERPRTYNRNNRTRRDHWYSKNPQRPEKHERPEKRERFPPHQSDRDHRYHYSRPLSRSRSPSRSRSRSRSP</sequence>
<feature type="compositionally biased region" description="Basic and acidic residues" evidence="6">
    <location>
        <begin position="134"/>
        <end position="148"/>
    </location>
</feature>
<evidence type="ECO:0000256" key="4">
    <source>
        <dbReference type="ARBA" id="ARBA00022728"/>
    </source>
</evidence>
<keyword evidence="4" id="KW-0508">mRNA splicing</keyword>
<comment type="similarity">
    <text evidence="1">Belongs to the SNU71 family.</text>
</comment>
<dbReference type="OrthoDB" id="163257at2759"/>
<dbReference type="AlphaFoldDB" id="A0A1E4TU51"/>
<feature type="domain" description="PWI" evidence="7">
    <location>
        <begin position="23"/>
        <end position="120"/>
    </location>
</feature>
<accession>A0A1E4TU51</accession>
<evidence type="ECO:0000259" key="7">
    <source>
        <dbReference type="PROSITE" id="PS51025"/>
    </source>
</evidence>
<keyword evidence="3" id="KW-0507">mRNA processing</keyword>
<dbReference type="GO" id="GO:0003723">
    <property type="term" value="F:RNA binding"/>
    <property type="evidence" value="ECO:0007669"/>
    <property type="project" value="TreeGrafter"/>
</dbReference>
<feature type="region of interest" description="Disordered" evidence="6">
    <location>
        <begin position="131"/>
        <end position="214"/>
    </location>
</feature>
<dbReference type="GO" id="GO:0005681">
    <property type="term" value="C:spliceosomal complex"/>
    <property type="evidence" value="ECO:0007669"/>
    <property type="project" value="UniProtKB-KW"/>
</dbReference>
<name>A0A1E4TU51_PACTA</name>
<evidence type="ECO:0000256" key="5">
    <source>
        <dbReference type="ARBA" id="ARBA00025004"/>
    </source>
</evidence>
<dbReference type="PROSITE" id="PS51025">
    <property type="entry name" value="PWI"/>
    <property type="match status" value="1"/>
</dbReference>
<dbReference type="Pfam" id="PF01480">
    <property type="entry name" value="PWI"/>
    <property type="match status" value="1"/>
</dbReference>
<dbReference type="Proteomes" id="UP000094236">
    <property type="component" value="Unassembled WGS sequence"/>
</dbReference>
<dbReference type="GO" id="GO:0006397">
    <property type="term" value="P:mRNA processing"/>
    <property type="evidence" value="ECO:0007669"/>
    <property type="project" value="UniProtKB-KW"/>
</dbReference>
<dbReference type="EMBL" id="KV454014">
    <property type="protein sequence ID" value="ODV95271.1"/>
    <property type="molecule type" value="Genomic_DNA"/>
</dbReference>
<dbReference type="PANTHER" id="PTHR23148:SF0">
    <property type="entry name" value="SERINE_ARGININE REPETITIVE MATRIX PROTEIN 1"/>
    <property type="match status" value="1"/>
</dbReference>
<dbReference type="SMART" id="SM00311">
    <property type="entry name" value="PWI"/>
    <property type="match status" value="1"/>
</dbReference>
<reference evidence="9" key="1">
    <citation type="submission" date="2016-05" db="EMBL/GenBank/DDBJ databases">
        <title>Comparative genomics of biotechnologically important yeasts.</title>
        <authorList>
            <consortium name="DOE Joint Genome Institute"/>
            <person name="Riley R."/>
            <person name="Haridas S."/>
            <person name="Wolfe K.H."/>
            <person name="Lopes M.R."/>
            <person name="Hittinger C.T."/>
            <person name="Goker M."/>
            <person name="Salamov A."/>
            <person name="Wisecaver J."/>
            <person name="Long T.M."/>
            <person name="Aerts A.L."/>
            <person name="Barry K."/>
            <person name="Choi C."/>
            <person name="Clum A."/>
            <person name="Coughlan A.Y."/>
            <person name="Deshpande S."/>
            <person name="Douglass A.P."/>
            <person name="Hanson S.J."/>
            <person name="Klenk H.-P."/>
            <person name="Labutti K."/>
            <person name="Lapidus A."/>
            <person name="Lindquist E."/>
            <person name="Lipzen A."/>
            <person name="Meier-Kolthoff J.P."/>
            <person name="Ohm R.A."/>
            <person name="Otillar R.P."/>
            <person name="Pangilinan J."/>
            <person name="Peng Y."/>
            <person name="Rokas A."/>
            <person name="Rosa C.A."/>
            <person name="Scheuner C."/>
            <person name="Sibirny A.A."/>
            <person name="Slot J.C."/>
            <person name="Stielow J.B."/>
            <person name="Sun H."/>
            <person name="Kurtzman C.P."/>
            <person name="Blackwell M."/>
            <person name="Grigoriev I.V."/>
            <person name="Jeffries T.W."/>
        </authorList>
    </citation>
    <scope>NUCLEOTIDE SEQUENCE [LARGE SCALE GENOMIC DNA]</scope>
    <source>
        <strain evidence="9">NRRL Y-2460</strain>
    </source>
</reference>
<evidence type="ECO:0000256" key="6">
    <source>
        <dbReference type="SAM" id="MobiDB-lite"/>
    </source>
</evidence>
<evidence type="ECO:0000256" key="3">
    <source>
        <dbReference type="ARBA" id="ARBA00022664"/>
    </source>
</evidence>
<proteinExistence type="inferred from homology"/>
<dbReference type="SUPFAM" id="SSF101233">
    <property type="entry name" value="PWI domain"/>
    <property type="match status" value="1"/>
</dbReference>
<dbReference type="InterPro" id="IPR002483">
    <property type="entry name" value="PWI_dom"/>
</dbReference>
<dbReference type="InterPro" id="IPR052225">
    <property type="entry name" value="Ser/Arg_repetitive_matrix"/>
</dbReference>
<evidence type="ECO:0000313" key="9">
    <source>
        <dbReference type="Proteomes" id="UP000094236"/>
    </source>
</evidence>
<protein>
    <recommendedName>
        <fullName evidence="2">U1 small nuclear ribonucleoprotein component SNU71</fullName>
    </recommendedName>
</protein>
<dbReference type="Gene3D" id="1.20.1390.10">
    <property type="entry name" value="PWI domain"/>
    <property type="match status" value="1"/>
</dbReference>
<dbReference type="InterPro" id="IPR036483">
    <property type="entry name" value="PWI_dom_sf"/>
</dbReference>
<evidence type="ECO:0000256" key="2">
    <source>
        <dbReference type="ARBA" id="ARBA00014280"/>
    </source>
</evidence>
<comment type="function">
    <text evidence="5">Component of the U1 snRNP particle, which recognizes and binds the 5'-splice site of pre-mRNA. Together with other non-snRNP factors, U1 snRNP forms the spliceosomal commitment complex, that targets pre-mRNA to the splicing pathway.</text>
</comment>